<evidence type="ECO:0008006" key="4">
    <source>
        <dbReference type="Google" id="ProtNLM"/>
    </source>
</evidence>
<protein>
    <recommendedName>
        <fullName evidence="4">DUF3558 domain-containing protein</fullName>
    </recommendedName>
</protein>
<dbReference type="Proteomes" id="UP000064183">
    <property type="component" value="Chromosome"/>
</dbReference>
<gene>
    <name evidence="2" type="ORF">WQO_10040</name>
</gene>
<dbReference type="PROSITE" id="PS51257">
    <property type="entry name" value="PROKAR_LIPOPROTEIN"/>
    <property type="match status" value="1"/>
</dbReference>
<name>A0A0U3M5J9_STRGL</name>
<organism evidence="2 3">
    <name type="scientific">Streptomyces globisporus C-1027</name>
    <dbReference type="NCBI Taxonomy" id="1172567"/>
    <lineage>
        <taxon>Bacteria</taxon>
        <taxon>Bacillati</taxon>
        <taxon>Actinomycetota</taxon>
        <taxon>Actinomycetes</taxon>
        <taxon>Kitasatosporales</taxon>
        <taxon>Streptomycetaceae</taxon>
        <taxon>Streptomyces</taxon>
    </lineage>
</organism>
<proteinExistence type="predicted"/>
<dbReference type="EMBL" id="CP013738">
    <property type="protein sequence ID" value="ALU98034.1"/>
    <property type="molecule type" value="Genomic_DNA"/>
</dbReference>
<feature type="signal peptide" evidence="1">
    <location>
        <begin position="1"/>
        <end position="26"/>
    </location>
</feature>
<evidence type="ECO:0000256" key="1">
    <source>
        <dbReference type="SAM" id="SignalP"/>
    </source>
</evidence>
<dbReference type="AlphaFoldDB" id="A0A0U3M5J9"/>
<dbReference type="KEGG" id="sgb:WQO_10040"/>
<evidence type="ECO:0000313" key="2">
    <source>
        <dbReference type="EMBL" id="ALU98034.1"/>
    </source>
</evidence>
<reference evidence="2 3" key="1">
    <citation type="journal article" date="2012" name="J. Bacteriol.">
        <title>Draft genome sequence of Streptomyces globisporus C-1027, which produces an antitumor antibiotic consisting of a nine-membered enediyne with a chromoprotein.</title>
        <authorList>
            <person name="Wang L."/>
            <person name="Wang S."/>
            <person name="He Q."/>
            <person name="Yu T."/>
            <person name="Li Q."/>
            <person name="Hong B."/>
        </authorList>
    </citation>
    <scope>NUCLEOTIDE SEQUENCE [LARGE SCALE GENOMIC DNA]</scope>
    <source>
        <strain evidence="2 3">C-1027</strain>
    </source>
</reference>
<feature type="chain" id="PRO_5006841910" description="DUF3558 domain-containing protein" evidence="1">
    <location>
        <begin position="27"/>
        <end position="186"/>
    </location>
</feature>
<sequence>MSVRGSLRRHRFIGTAVSVSAAIALAATLSACSGDEPPEKAYTVPGSLCGIAVEPALVKAVLPGGDSLTSATQKPNGGTVRCNLYVDDKLVLSLAQAWWSEGKATAAVSPAYPGTKGGAMSEDERFIYSGQAGVGRTVPSCKTSEHPEQDLYIAVETRDTGIDDPEAIEKLLTAYTKAVEGSPACR</sequence>
<evidence type="ECO:0000313" key="3">
    <source>
        <dbReference type="Proteomes" id="UP000064183"/>
    </source>
</evidence>
<dbReference type="STRING" id="1172567.WQO_10040"/>
<keyword evidence="1" id="KW-0732">Signal</keyword>
<accession>A0A0U3M5J9</accession>